<dbReference type="GO" id="GO:0009653">
    <property type="term" value="P:anatomical structure morphogenesis"/>
    <property type="evidence" value="ECO:0007669"/>
    <property type="project" value="UniProtKB-ARBA"/>
</dbReference>
<dbReference type="PROSITE" id="PS50090">
    <property type="entry name" value="MYB_LIKE"/>
    <property type="match status" value="2"/>
</dbReference>
<dbReference type="GO" id="GO:0045893">
    <property type="term" value="P:positive regulation of DNA-templated transcription"/>
    <property type="evidence" value="ECO:0007669"/>
    <property type="project" value="UniProtKB-ARBA"/>
</dbReference>
<dbReference type="EMBL" id="CAMGYJ010000002">
    <property type="protein sequence ID" value="CAI0379847.1"/>
    <property type="molecule type" value="Genomic_DNA"/>
</dbReference>
<reference evidence="11" key="1">
    <citation type="submission" date="2022-08" db="EMBL/GenBank/DDBJ databases">
        <authorList>
            <person name="Gutierrez-Valencia J."/>
        </authorList>
    </citation>
    <scope>NUCLEOTIDE SEQUENCE</scope>
</reference>
<accession>A0AAV0H3U6</accession>
<organism evidence="11 12">
    <name type="scientific">Linum tenue</name>
    <dbReference type="NCBI Taxonomy" id="586396"/>
    <lineage>
        <taxon>Eukaryota</taxon>
        <taxon>Viridiplantae</taxon>
        <taxon>Streptophyta</taxon>
        <taxon>Embryophyta</taxon>
        <taxon>Tracheophyta</taxon>
        <taxon>Spermatophyta</taxon>
        <taxon>Magnoliopsida</taxon>
        <taxon>eudicotyledons</taxon>
        <taxon>Gunneridae</taxon>
        <taxon>Pentapetalae</taxon>
        <taxon>rosids</taxon>
        <taxon>fabids</taxon>
        <taxon>Malpighiales</taxon>
        <taxon>Linaceae</taxon>
        <taxon>Linum</taxon>
    </lineage>
</organism>
<evidence type="ECO:0000256" key="7">
    <source>
        <dbReference type="ARBA" id="ARBA00023242"/>
    </source>
</evidence>
<feature type="region of interest" description="Disordered" evidence="8">
    <location>
        <begin position="1"/>
        <end position="31"/>
    </location>
</feature>
<evidence type="ECO:0000256" key="3">
    <source>
        <dbReference type="ARBA" id="ARBA00023015"/>
    </source>
</evidence>
<dbReference type="CDD" id="cd00167">
    <property type="entry name" value="SANT"/>
    <property type="match status" value="2"/>
</dbReference>
<feature type="domain" description="Myb-like" evidence="9">
    <location>
        <begin position="135"/>
        <end position="185"/>
    </location>
</feature>
<dbReference type="InterPro" id="IPR001005">
    <property type="entry name" value="SANT/Myb"/>
</dbReference>
<comment type="caution">
    <text evidence="11">The sequence shown here is derived from an EMBL/GenBank/DDBJ whole genome shotgun (WGS) entry which is preliminary data.</text>
</comment>
<feature type="compositionally biased region" description="Gly residues" evidence="8">
    <location>
        <begin position="1"/>
        <end position="10"/>
    </location>
</feature>
<dbReference type="SUPFAM" id="SSF46689">
    <property type="entry name" value="Homeodomain-like"/>
    <property type="match status" value="1"/>
</dbReference>
<feature type="compositionally biased region" description="Polar residues" evidence="8">
    <location>
        <begin position="296"/>
        <end position="328"/>
    </location>
</feature>
<dbReference type="InterPro" id="IPR017930">
    <property type="entry name" value="Myb_dom"/>
</dbReference>
<feature type="region of interest" description="Disordered" evidence="8">
    <location>
        <begin position="283"/>
        <end position="348"/>
    </location>
</feature>
<evidence type="ECO:0000256" key="2">
    <source>
        <dbReference type="ARBA" id="ARBA00022737"/>
    </source>
</evidence>
<feature type="region of interest" description="Disordered" evidence="8">
    <location>
        <begin position="49"/>
        <end position="88"/>
    </location>
</feature>
<dbReference type="SMART" id="SM00717">
    <property type="entry name" value="SANT"/>
    <property type="match status" value="2"/>
</dbReference>
<protein>
    <submittedName>
        <fullName evidence="11">Uncharacterized protein</fullName>
    </submittedName>
</protein>
<dbReference type="PANTHER" id="PTHR47995:SF18">
    <property type="entry name" value="TRANSCRIPTION FACTOR MYB65"/>
    <property type="match status" value="1"/>
</dbReference>
<proteinExistence type="predicted"/>
<keyword evidence="2" id="KW-0677">Repeat</keyword>
<dbReference type="PROSITE" id="PS51294">
    <property type="entry name" value="HTH_MYB"/>
    <property type="match status" value="2"/>
</dbReference>
<evidence type="ECO:0000259" key="9">
    <source>
        <dbReference type="PROSITE" id="PS50090"/>
    </source>
</evidence>
<name>A0AAV0H3U6_9ROSI</name>
<keyword evidence="4" id="KW-0238">DNA-binding</keyword>
<dbReference type="GO" id="GO:0048235">
    <property type="term" value="P:pollen sperm cell differentiation"/>
    <property type="evidence" value="ECO:0007669"/>
    <property type="project" value="UniProtKB-ARBA"/>
</dbReference>
<evidence type="ECO:0000259" key="10">
    <source>
        <dbReference type="PROSITE" id="PS51294"/>
    </source>
</evidence>
<keyword evidence="7" id="KW-0539">Nucleus</keyword>
<gene>
    <name evidence="11" type="ORF">LITE_LOCUS2428</name>
</gene>
<feature type="compositionally biased region" description="Low complexity" evidence="8">
    <location>
        <begin position="329"/>
        <end position="347"/>
    </location>
</feature>
<dbReference type="Proteomes" id="UP001154282">
    <property type="component" value="Unassembled WGS sequence"/>
</dbReference>
<dbReference type="InterPro" id="IPR009057">
    <property type="entry name" value="Homeodomain-like_sf"/>
</dbReference>
<dbReference type="GO" id="GO:0040008">
    <property type="term" value="P:regulation of growth"/>
    <property type="evidence" value="ECO:0007669"/>
    <property type="project" value="UniProtKB-ARBA"/>
</dbReference>
<dbReference type="Pfam" id="PF00249">
    <property type="entry name" value="Myb_DNA-binding"/>
    <property type="match status" value="2"/>
</dbReference>
<feature type="domain" description="HTH myb-type" evidence="10">
    <location>
        <begin position="135"/>
        <end position="189"/>
    </location>
</feature>
<evidence type="ECO:0000256" key="4">
    <source>
        <dbReference type="ARBA" id="ARBA00023125"/>
    </source>
</evidence>
<feature type="compositionally biased region" description="Low complexity" evidence="8">
    <location>
        <begin position="395"/>
        <end position="413"/>
    </location>
</feature>
<evidence type="ECO:0000313" key="11">
    <source>
        <dbReference type="EMBL" id="CAI0379847.1"/>
    </source>
</evidence>
<feature type="region of interest" description="Disordered" evidence="8">
    <location>
        <begin position="393"/>
        <end position="437"/>
    </location>
</feature>
<evidence type="ECO:0000313" key="12">
    <source>
        <dbReference type="Proteomes" id="UP001154282"/>
    </source>
</evidence>
<dbReference type="AlphaFoldDB" id="A0AAV0H3U6"/>
<dbReference type="Gene3D" id="1.10.10.60">
    <property type="entry name" value="Homeodomain-like"/>
    <property type="match status" value="2"/>
</dbReference>
<comment type="subcellular location">
    <subcellularLocation>
        <location evidence="1">Nucleus</location>
    </subcellularLocation>
</comment>
<evidence type="ECO:0000256" key="8">
    <source>
        <dbReference type="SAM" id="MobiDB-lite"/>
    </source>
</evidence>
<feature type="domain" description="HTH myb-type" evidence="10">
    <location>
        <begin position="82"/>
        <end position="134"/>
    </location>
</feature>
<sequence length="688" mass="76720">MMSTGNGDGGSSRSTTSGSGEGGGNNRGDNNTYVNAFGFGDNSVAHYHQHHHNHNRGGGNAVGNSTNDGREINNNVGGSGRERPLKKGPWTAEEDAILLEYVRKHGEGNWNAVQRNSGLNRCGKSCRLRWANHLRPNLKKGSFTHEEERLIIELHAKMGNKWARMANLLPGRTDNEIKNYWNTRIKRHQRQGLPLYPPNIQTQQQQHFQHDLLHHNQHHQYIHHKSFDTPPSSINTFSFQPYQLPSPTAIAPPNLHPYHHQAFAPHSSASHNAFQALPLFDYSQQQQQQSYHPDYTPTNPSQSPFTFQTKNLKQNYDHPSSASTTPTHVSPLPSPSVANNSSPVSSSHHQRIPTLALLDFSFPRPTPILQSPNRFKRFASCGDIANSAAVVADQPNNNNAHPHHLPPSLANPSSTPPLPPHPIISSNNVAHMGNSHNLNHPNVLSSLLDGNNSEFHKEIQKENEEMCSLLASMSHHPELPSNQLLSQNPFGVNSSTSIIPQGQFTRSIDMKNRGNNKNNNNIMISKKEGKNDILLAAPTSNNTGNAYGGSLEDLWQEVNPNLMMQRDNYVMQRNDNDVHGYTTTNKNAINFSNYGEQQGDNEELSKFLEESEIRQTDNQFCGENFSGGNKDHQTTSNDPSSVVTTEDHINFDLHHMCSFLPTTTTTTTTDPDRPPLETYSWDNLPEIC</sequence>
<evidence type="ECO:0000256" key="6">
    <source>
        <dbReference type="ARBA" id="ARBA00023163"/>
    </source>
</evidence>
<dbReference type="FunFam" id="1.10.10.60:FF:000119">
    <property type="entry name" value="Transcription factor GAMYB"/>
    <property type="match status" value="1"/>
</dbReference>
<evidence type="ECO:0000256" key="1">
    <source>
        <dbReference type="ARBA" id="ARBA00004123"/>
    </source>
</evidence>
<keyword evidence="6" id="KW-0804">Transcription</keyword>
<keyword evidence="12" id="KW-1185">Reference proteome</keyword>
<feature type="domain" description="Myb-like" evidence="9">
    <location>
        <begin position="82"/>
        <end position="134"/>
    </location>
</feature>
<dbReference type="GO" id="GO:0005634">
    <property type="term" value="C:nucleus"/>
    <property type="evidence" value="ECO:0007669"/>
    <property type="project" value="UniProtKB-SubCell"/>
</dbReference>
<dbReference type="PANTHER" id="PTHR47995">
    <property type="entry name" value="TRANSCRIPTION FACTOR MYB33-RELATED"/>
    <property type="match status" value="1"/>
</dbReference>
<feature type="region of interest" description="Disordered" evidence="8">
    <location>
        <begin position="623"/>
        <end position="642"/>
    </location>
</feature>
<feature type="region of interest" description="Disordered" evidence="8">
    <location>
        <begin position="663"/>
        <end position="688"/>
    </location>
</feature>
<dbReference type="GO" id="GO:0003677">
    <property type="term" value="F:DNA binding"/>
    <property type="evidence" value="ECO:0007669"/>
    <property type="project" value="UniProtKB-KW"/>
</dbReference>
<keyword evidence="3" id="KW-0805">Transcription regulation</keyword>
<evidence type="ECO:0000256" key="5">
    <source>
        <dbReference type="ARBA" id="ARBA00023159"/>
    </source>
</evidence>
<dbReference type="FunFam" id="1.10.10.60:FF:000001">
    <property type="entry name" value="MYB-related transcription factor"/>
    <property type="match status" value="1"/>
</dbReference>
<keyword evidence="5" id="KW-0010">Activator</keyword>